<proteinExistence type="predicted"/>
<keyword evidence="5" id="KW-0808">Transferase</keyword>
<dbReference type="InterPro" id="IPR000608">
    <property type="entry name" value="UBC"/>
</dbReference>
<dbReference type="GO" id="GO:0005737">
    <property type="term" value="C:cytoplasm"/>
    <property type="evidence" value="ECO:0007669"/>
    <property type="project" value="UniProtKB-SubCell"/>
</dbReference>
<dbReference type="SUPFAM" id="SSF54495">
    <property type="entry name" value="UBC-like"/>
    <property type="match status" value="1"/>
</dbReference>
<reference evidence="16" key="1">
    <citation type="submission" date="2021-10" db="EMBL/GenBank/DDBJ databases">
        <title>Tropical sea cucumber genome reveals ecological adaptation and Cuvierian tubules defense mechanism.</title>
        <authorList>
            <person name="Chen T."/>
        </authorList>
    </citation>
    <scope>NUCLEOTIDE SEQUENCE</scope>
    <source>
        <strain evidence="16">Nanhai2018</strain>
        <tissue evidence="16">Muscle</tissue>
    </source>
</reference>
<dbReference type="GO" id="GO:0004869">
    <property type="term" value="F:cysteine-type endopeptidase inhibitor activity"/>
    <property type="evidence" value="ECO:0007669"/>
    <property type="project" value="TreeGrafter"/>
</dbReference>
<evidence type="ECO:0000256" key="2">
    <source>
        <dbReference type="ARBA" id="ARBA00004496"/>
    </source>
</evidence>
<keyword evidence="17" id="KW-1185">Reference proteome</keyword>
<dbReference type="SMART" id="SM00212">
    <property type="entry name" value="UBCc"/>
    <property type="match status" value="1"/>
</dbReference>
<accession>A0A9Q1BZU3</accession>
<dbReference type="OrthoDB" id="47801at2759"/>
<evidence type="ECO:0000256" key="7">
    <source>
        <dbReference type="ARBA" id="ARBA00022741"/>
    </source>
</evidence>
<keyword evidence="9" id="KW-0067">ATP-binding</keyword>
<organism evidence="16 17">
    <name type="scientific">Holothuria leucospilota</name>
    <name type="common">Black long sea cucumber</name>
    <name type="synonym">Mertensiothuria leucospilota</name>
    <dbReference type="NCBI Taxonomy" id="206669"/>
    <lineage>
        <taxon>Eukaryota</taxon>
        <taxon>Metazoa</taxon>
        <taxon>Echinodermata</taxon>
        <taxon>Eleutherozoa</taxon>
        <taxon>Echinozoa</taxon>
        <taxon>Holothuroidea</taxon>
        <taxon>Aspidochirotacea</taxon>
        <taxon>Aspidochirotida</taxon>
        <taxon>Holothuriidae</taxon>
        <taxon>Holothuria</taxon>
    </lineage>
</organism>
<name>A0A9Q1BZU3_HOLLE</name>
<evidence type="ECO:0000256" key="13">
    <source>
        <dbReference type="ARBA" id="ARBA00042316"/>
    </source>
</evidence>
<evidence type="ECO:0000256" key="5">
    <source>
        <dbReference type="ARBA" id="ARBA00022679"/>
    </source>
</evidence>
<dbReference type="Gene3D" id="3.10.110.10">
    <property type="entry name" value="Ubiquitin Conjugating Enzyme"/>
    <property type="match status" value="1"/>
</dbReference>
<gene>
    <name evidence="16" type="ORF">HOLleu_20431</name>
</gene>
<comment type="caution">
    <text evidence="16">The sequence shown here is derived from an EMBL/GenBank/DDBJ whole genome shotgun (WGS) entry which is preliminary data.</text>
</comment>
<dbReference type="GO" id="GO:0005634">
    <property type="term" value="C:nucleus"/>
    <property type="evidence" value="ECO:0007669"/>
    <property type="project" value="UniProtKB-SubCell"/>
</dbReference>
<dbReference type="EMBL" id="JAIZAY010000009">
    <property type="protein sequence ID" value="KAJ8036453.1"/>
    <property type="molecule type" value="Genomic_DNA"/>
</dbReference>
<dbReference type="Pfam" id="PF00179">
    <property type="entry name" value="UQ_con"/>
    <property type="match status" value="1"/>
</dbReference>
<evidence type="ECO:0000256" key="8">
    <source>
        <dbReference type="ARBA" id="ARBA00022786"/>
    </source>
</evidence>
<protein>
    <recommendedName>
        <fullName evidence="11">Ubiquitin-conjugating enzyme E2 Z</fullName>
        <ecNumber evidence="3">2.3.2.23</ecNumber>
    </recommendedName>
    <alternativeName>
        <fullName evidence="12">E2 ubiquitin-conjugating enzyme Z</fullName>
    </alternativeName>
    <alternativeName>
        <fullName evidence="14">Ubiquitin carrier protein Z</fullName>
    </alternativeName>
    <alternativeName>
        <fullName evidence="13">Ubiquitin-protein ligase Z</fullName>
    </alternativeName>
</protein>
<dbReference type="InterPro" id="IPR016135">
    <property type="entry name" value="UBQ-conjugating_enzyme/RWD"/>
</dbReference>
<keyword evidence="6" id="KW-0053">Apoptosis</keyword>
<dbReference type="GO" id="GO:0006915">
    <property type="term" value="P:apoptotic process"/>
    <property type="evidence" value="ECO:0007669"/>
    <property type="project" value="UniProtKB-KW"/>
</dbReference>
<evidence type="ECO:0000256" key="4">
    <source>
        <dbReference type="ARBA" id="ARBA00022490"/>
    </source>
</evidence>
<dbReference type="GO" id="GO:0061631">
    <property type="term" value="F:ubiquitin conjugating enzyme activity"/>
    <property type="evidence" value="ECO:0007669"/>
    <property type="project" value="UniProtKB-EC"/>
</dbReference>
<comment type="subcellular location">
    <subcellularLocation>
        <location evidence="2">Cytoplasm</location>
    </subcellularLocation>
    <subcellularLocation>
        <location evidence="1">Nucleus</location>
    </subcellularLocation>
</comment>
<keyword evidence="8" id="KW-0833">Ubl conjugation pathway</keyword>
<evidence type="ECO:0000256" key="10">
    <source>
        <dbReference type="ARBA" id="ARBA00023242"/>
    </source>
</evidence>
<evidence type="ECO:0000256" key="14">
    <source>
        <dbReference type="ARBA" id="ARBA00042401"/>
    </source>
</evidence>
<dbReference type="PROSITE" id="PS50127">
    <property type="entry name" value="UBC_2"/>
    <property type="match status" value="1"/>
</dbReference>
<evidence type="ECO:0000259" key="15">
    <source>
        <dbReference type="PROSITE" id="PS50127"/>
    </source>
</evidence>
<evidence type="ECO:0000256" key="12">
    <source>
        <dbReference type="ARBA" id="ARBA00041798"/>
    </source>
</evidence>
<evidence type="ECO:0000256" key="6">
    <source>
        <dbReference type="ARBA" id="ARBA00022703"/>
    </source>
</evidence>
<dbReference type="GO" id="GO:0005524">
    <property type="term" value="F:ATP binding"/>
    <property type="evidence" value="ECO:0007669"/>
    <property type="project" value="UniProtKB-KW"/>
</dbReference>
<keyword evidence="7" id="KW-0547">Nucleotide-binding</keyword>
<dbReference type="CDD" id="cd23809">
    <property type="entry name" value="UBCc_UBE2Z"/>
    <property type="match status" value="1"/>
</dbReference>
<dbReference type="PANTHER" id="PTHR46116:SF26">
    <property type="entry name" value="UBIQUITIN-CONJUGATING ENZYME E2 Z"/>
    <property type="match status" value="1"/>
</dbReference>
<dbReference type="PANTHER" id="PTHR46116">
    <property type="entry name" value="(E3-INDEPENDENT) E2 UBIQUITIN-CONJUGATING ENZYME"/>
    <property type="match status" value="1"/>
</dbReference>
<evidence type="ECO:0000256" key="1">
    <source>
        <dbReference type="ARBA" id="ARBA00004123"/>
    </source>
</evidence>
<keyword evidence="4" id="KW-0963">Cytoplasm</keyword>
<dbReference type="GO" id="GO:0043066">
    <property type="term" value="P:negative regulation of apoptotic process"/>
    <property type="evidence" value="ECO:0007669"/>
    <property type="project" value="TreeGrafter"/>
</dbReference>
<evidence type="ECO:0000256" key="3">
    <source>
        <dbReference type="ARBA" id="ARBA00012486"/>
    </source>
</evidence>
<dbReference type="AlphaFoldDB" id="A0A9Q1BZU3"/>
<dbReference type="EC" id="2.3.2.23" evidence="3"/>
<sequence length="313" mass="35127">MAQANANGASTSNISKVTQTFNEAHGSIASASSGSAQLMNTALADLQMFAPWDPQRSDDWDLMKVERASLLRIKRDIMNIFSDPPPGMCVVPEEDITKVHALITGPFDTPYEGGFFHFMIRFPPDYPHKPPRVKLLTTGDCKVRFNPNLYHSGKVCLSILGTWQGPAWTPAQCLSSVLISIQSLMNDKPYHNEPGFELEKHTGDSERYNECIRHETLRVAVCQMMENPNPVMPASLRTAMENLFPDNFDSYMSTIKEKIHLDGQQMVDPFGARRGKFCYKNIQERLLSIQSKLSLKSSKDTDNNSSLSDMETD</sequence>
<evidence type="ECO:0000313" key="16">
    <source>
        <dbReference type="EMBL" id="KAJ8036453.1"/>
    </source>
</evidence>
<keyword evidence="10" id="KW-0539">Nucleus</keyword>
<dbReference type="FunFam" id="3.10.110.10:FF:000046">
    <property type="entry name" value="Ubiquitin-conjugating enzyme E2 Z"/>
    <property type="match status" value="1"/>
</dbReference>
<evidence type="ECO:0000256" key="9">
    <source>
        <dbReference type="ARBA" id="ARBA00022840"/>
    </source>
</evidence>
<evidence type="ECO:0000313" key="17">
    <source>
        <dbReference type="Proteomes" id="UP001152320"/>
    </source>
</evidence>
<evidence type="ECO:0000256" key="11">
    <source>
        <dbReference type="ARBA" id="ARBA00039894"/>
    </source>
</evidence>
<dbReference type="Proteomes" id="UP001152320">
    <property type="component" value="Chromosome 9"/>
</dbReference>
<feature type="domain" description="UBC core" evidence="15">
    <location>
        <begin position="68"/>
        <end position="221"/>
    </location>
</feature>